<reference evidence="4" key="1">
    <citation type="submission" date="2020-11" db="EMBL/GenBank/DDBJ databases">
        <authorList>
            <consortium name="DOE Joint Genome Institute"/>
            <person name="Ahrendt S."/>
            <person name="Riley R."/>
            <person name="Andreopoulos W."/>
            <person name="Labutti K."/>
            <person name="Pangilinan J."/>
            <person name="Ruiz-Duenas F.J."/>
            <person name="Barrasa J.M."/>
            <person name="Sanchez-Garcia M."/>
            <person name="Camarero S."/>
            <person name="Miyauchi S."/>
            <person name="Serrano A."/>
            <person name="Linde D."/>
            <person name="Babiker R."/>
            <person name="Drula E."/>
            <person name="Ayuso-Fernandez I."/>
            <person name="Pacheco R."/>
            <person name="Padilla G."/>
            <person name="Ferreira P."/>
            <person name="Barriuso J."/>
            <person name="Kellner H."/>
            <person name="Castanera R."/>
            <person name="Alfaro M."/>
            <person name="Ramirez L."/>
            <person name="Pisabarro A.G."/>
            <person name="Kuo A."/>
            <person name="Tritt A."/>
            <person name="Lipzen A."/>
            <person name="He G."/>
            <person name="Yan M."/>
            <person name="Ng V."/>
            <person name="Cullen D."/>
            <person name="Martin F."/>
            <person name="Rosso M.-N."/>
            <person name="Henrissat B."/>
            <person name="Hibbett D."/>
            <person name="Martinez A.T."/>
            <person name="Grigoriev I.V."/>
        </authorList>
    </citation>
    <scope>NUCLEOTIDE SEQUENCE</scope>
    <source>
        <strain evidence="4">CBS 506.95</strain>
    </source>
</reference>
<keyword evidence="2" id="KW-1133">Transmembrane helix</keyword>
<feature type="transmembrane region" description="Helical" evidence="2">
    <location>
        <begin position="67"/>
        <end position="87"/>
    </location>
</feature>
<dbReference type="AlphaFoldDB" id="A0A9P6EQ12"/>
<dbReference type="EMBL" id="MU157829">
    <property type="protein sequence ID" value="KAF9533280.1"/>
    <property type="molecule type" value="Genomic_DNA"/>
</dbReference>
<feature type="compositionally biased region" description="Polar residues" evidence="1">
    <location>
        <begin position="1"/>
        <end position="12"/>
    </location>
</feature>
<dbReference type="InterPro" id="IPR045338">
    <property type="entry name" value="DUF6535"/>
</dbReference>
<feature type="domain" description="DUF6535" evidence="3">
    <location>
        <begin position="45"/>
        <end position="172"/>
    </location>
</feature>
<protein>
    <recommendedName>
        <fullName evidence="3">DUF6535 domain-containing protein</fullName>
    </recommendedName>
</protein>
<gene>
    <name evidence="4" type="ORF">CPB83DRAFT_758462</name>
</gene>
<dbReference type="Pfam" id="PF20153">
    <property type="entry name" value="DUF6535"/>
    <property type="match status" value="1"/>
</dbReference>
<sequence>MSSPVSPNQELTPTIPLSEGPAISPTGPFVTSLPGTVGADVHDQWLVVTEHLREKETERCEVWKDEVQSILVFAGLFSAVVTGLLVDSYKSLQDDPSELLLSSIVVQLAYLANNSAGITASPPDPAKPVRTFPLTSDSPNKVVNTLWFLSLVLSLTAALVGLVALQWLREHLR</sequence>
<name>A0A9P6EQ12_9AGAR</name>
<evidence type="ECO:0000259" key="3">
    <source>
        <dbReference type="Pfam" id="PF20153"/>
    </source>
</evidence>
<evidence type="ECO:0000256" key="1">
    <source>
        <dbReference type="SAM" id="MobiDB-lite"/>
    </source>
</evidence>
<feature type="region of interest" description="Disordered" evidence="1">
    <location>
        <begin position="1"/>
        <end position="23"/>
    </location>
</feature>
<evidence type="ECO:0000256" key="2">
    <source>
        <dbReference type="SAM" id="Phobius"/>
    </source>
</evidence>
<keyword evidence="5" id="KW-1185">Reference proteome</keyword>
<feature type="transmembrane region" description="Helical" evidence="2">
    <location>
        <begin position="146"/>
        <end position="168"/>
    </location>
</feature>
<dbReference type="Proteomes" id="UP000807306">
    <property type="component" value="Unassembled WGS sequence"/>
</dbReference>
<organism evidence="4 5">
    <name type="scientific">Crepidotus variabilis</name>
    <dbReference type="NCBI Taxonomy" id="179855"/>
    <lineage>
        <taxon>Eukaryota</taxon>
        <taxon>Fungi</taxon>
        <taxon>Dikarya</taxon>
        <taxon>Basidiomycota</taxon>
        <taxon>Agaricomycotina</taxon>
        <taxon>Agaricomycetes</taxon>
        <taxon>Agaricomycetidae</taxon>
        <taxon>Agaricales</taxon>
        <taxon>Agaricineae</taxon>
        <taxon>Crepidotaceae</taxon>
        <taxon>Crepidotus</taxon>
    </lineage>
</organism>
<dbReference type="OrthoDB" id="3235960at2759"/>
<evidence type="ECO:0000313" key="5">
    <source>
        <dbReference type="Proteomes" id="UP000807306"/>
    </source>
</evidence>
<evidence type="ECO:0000313" key="4">
    <source>
        <dbReference type="EMBL" id="KAF9533280.1"/>
    </source>
</evidence>
<feature type="non-terminal residue" evidence="4">
    <location>
        <position position="173"/>
    </location>
</feature>
<accession>A0A9P6EQ12</accession>
<keyword evidence="2" id="KW-0812">Transmembrane</keyword>
<keyword evidence="2" id="KW-0472">Membrane</keyword>
<proteinExistence type="predicted"/>
<comment type="caution">
    <text evidence="4">The sequence shown here is derived from an EMBL/GenBank/DDBJ whole genome shotgun (WGS) entry which is preliminary data.</text>
</comment>